<proteinExistence type="predicted"/>
<organism evidence="7 8">
    <name type="scientific">Crassostrea virginica</name>
    <name type="common">Eastern oyster</name>
    <dbReference type="NCBI Taxonomy" id="6565"/>
    <lineage>
        <taxon>Eukaryota</taxon>
        <taxon>Metazoa</taxon>
        <taxon>Spiralia</taxon>
        <taxon>Lophotrochozoa</taxon>
        <taxon>Mollusca</taxon>
        <taxon>Bivalvia</taxon>
        <taxon>Autobranchia</taxon>
        <taxon>Pteriomorphia</taxon>
        <taxon>Ostreida</taxon>
        <taxon>Ostreoidea</taxon>
        <taxon>Ostreidae</taxon>
        <taxon>Crassostrea</taxon>
    </lineage>
</organism>
<dbReference type="Pfam" id="PF13445">
    <property type="entry name" value="zf-RING_UBOX"/>
    <property type="match status" value="1"/>
</dbReference>
<dbReference type="OrthoDB" id="654191at2759"/>
<dbReference type="SMART" id="SM00184">
    <property type="entry name" value="RING"/>
    <property type="match status" value="1"/>
</dbReference>
<keyword evidence="7" id="KW-1185">Reference proteome</keyword>
<feature type="region of interest" description="Disordered" evidence="5">
    <location>
        <begin position="131"/>
        <end position="154"/>
    </location>
</feature>
<sequence length="259" mass="29021">MTWKVPSLVPGMSDKEGSSGEEIDGIDGIWDYDSVLRCGICQQHFRKPRILPCGHTFCEECLIQLRDKTAREWRVKFPLSNKRGDGGTLHCQTPGCQYSMKLMNLTRWAPRNRLAAEALKIYKRNAFPQMRSDTQTSEESLDALDGQPHNTSKKISFTTGAKVTNGHIMSKVEYKNHNNNQIAIAMQLRHSTQTGAVSPGYCEKADGNSFHATVIYEAIIQSGFGTTKTIHVPLKAVQNWRSFALVFGMQALGECFSFQ</sequence>
<feature type="domain" description="RING-type" evidence="6">
    <location>
        <begin position="38"/>
        <end position="81"/>
    </location>
</feature>
<keyword evidence="3" id="KW-0862">Zinc</keyword>
<dbReference type="RefSeq" id="XP_022343026.1">
    <property type="nucleotide sequence ID" value="XM_022487318.1"/>
</dbReference>
<dbReference type="PANTHER" id="PTHR25462">
    <property type="entry name" value="BONUS, ISOFORM C-RELATED"/>
    <property type="match status" value="1"/>
</dbReference>
<dbReference type="PANTHER" id="PTHR25462:SF229">
    <property type="entry name" value="TRANSCRIPTION INTERMEDIARY FACTOR 1-BETA"/>
    <property type="match status" value="1"/>
</dbReference>
<evidence type="ECO:0000256" key="2">
    <source>
        <dbReference type="ARBA" id="ARBA00022771"/>
    </source>
</evidence>
<dbReference type="GO" id="GO:0061630">
    <property type="term" value="F:ubiquitin protein ligase activity"/>
    <property type="evidence" value="ECO:0007669"/>
    <property type="project" value="TreeGrafter"/>
</dbReference>
<dbReference type="InterPro" id="IPR017907">
    <property type="entry name" value="Znf_RING_CS"/>
</dbReference>
<dbReference type="SUPFAM" id="SSF57850">
    <property type="entry name" value="RING/U-box"/>
    <property type="match status" value="1"/>
</dbReference>
<keyword evidence="2 4" id="KW-0863">Zinc-finger</keyword>
<dbReference type="Gene3D" id="3.30.40.10">
    <property type="entry name" value="Zinc/RING finger domain, C3HC4 (zinc finger)"/>
    <property type="match status" value="1"/>
</dbReference>
<dbReference type="KEGG" id="cvn:111136456"/>
<dbReference type="AlphaFoldDB" id="A0A8B8ESU8"/>
<dbReference type="GO" id="GO:0006513">
    <property type="term" value="P:protein monoubiquitination"/>
    <property type="evidence" value="ECO:0007669"/>
    <property type="project" value="TreeGrafter"/>
</dbReference>
<dbReference type="Proteomes" id="UP000694844">
    <property type="component" value="Chromosome 5"/>
</dbReference>
<evidence type="ECO:0000256" key="3">
    <source>
        <dbReference type="ARBA" id="ARBA00022833"/>
    </source>
</evidence>
<keyword evidence="1" id="KW-0479">Metal-binding</keyword>
<feature type="region of interest" description="Disordered" evidence="5">
    <location>
        <begin position="1"/>
        <end position="20"/>
    </location>
</feature>
<evidence type="ECO:0000313" key="8">
    <source>
        <dbReference type="RefSeq" id="XP_022343026.1"/>
    </source>
</evidence>
<protein>
    <submittedName>
        <fullName evidence="8">Uncharacterized protein LOC111136456</fullName>
    </submittedName>
</protein>
<evidence type="ECO:0000256" key="4">
    <source>
        <dbReference type="PROSITE-ProRule" id="PRU00175"/>
    </source>
</evidence>
<name>A0A8B8ESU8_CRAVI</name>
<dbReference type="GeneID" id="111136456"/>
<dbReference type="PROSITE" id="PS50089">
    <property type="entry name" value="ZF_RING_2"/>
    <property type="match status" value="1"/>
</dbReference>
<evidence type="ECO:0000256" key="5">
    <source>
        <dbReference type="SAM" id="MobiDB-lite"/>
    </source>
</evidence>
<reference evidence="8" key="1">
    <citation type="submission" date="2025-08" db="UniProtKB">
        <authorList>
            <consortium name="RefSeq"/>
        </authorList>
    </citation>
    <scope>IDENTIFICATION</scope>
    <source>
        <tissue evidence="8">Whole sample</tissue>
    </source>
</reference>
<dbReference type="InterPro" id="IPR027370">
    <property type="entry name" value="Znf-RING_euk"/>
</dbReference>
<dbReference type="InterPro" id="IPR047153">
    <property type="entry name" value="TRIM45/56/19-like"/>
</dbReference>
<dbReference type="InterPro" id="IPR001841">
    <property type="entry name" value="Znf_RING"/>
</dbReference>
<dbReference type="GO" id="GO:0008270">
    <property type="term" value="F:zinc ion binding"/>
    <property type="evidence" value="ECO:0007669"/>
    <property type="project" value="UniProtKB-KW"/>
</dbReference>
<evidence type="ECO:0000313" key="7">
    <source>
        <dbReference type="Proteomes" id="UP000694844"/>
    </source>
</evidence>
<gene>
    <name evidence="8" type="primary">LOC111136456</name>
</gene>
<evidence type="ECO:0000259" key="6">
    <source>
        <dbReference type="PROSITE" id="PS50089"/>
    </source>
</evidence>
<dbReference type="InterPro" id="IPR013083">
    <property type="entry name" value="Znf_RING/FYVE/PHD"/>
</dbReference>
<dbReference type="PROSITE" id="PS00518">
    <property type="entry name" value="ZF_RING_1"/>
    <property type="match status" value="1"/>
</dbReference>
<evidence type="ECO:0000256" key="1">
    <source>
        <dbReference type="ARBA" id="ARBA00022723"/>
    </source>
</evidence>
<accession>A0A8B8ESU8</accession>